<sequence length="31" mass="3472">MPQYSFRTATIVGTDRIPINKALSGVPVPWR</sequence>
<evidence type="ECO:0000313" key="1">
    <source>
        <dbReference type="EMBL" id="UNZ01044.1"/>
    </source>
</evidence>
<evidence type="ECO:0000313" key="2">
    <source>
        <dbReference type="Proteomes" id="UP000829494"/>
    </source>
</evidence>
<dbReference type="EMBL" id="CP094298">
    <property type="protein sequence ID" value="UNZ01044.1"/>
    <property type="molecule type" value="Genomic_DNA"/>
</dbReference>
<organism evidence="1 2">
    <name type="scientific">Streptomyces rimosus subsp. rimosus</name>
    <dbReference type="NCBI Taxonomy" id="132474"/>
    <lineage>
        <taxon>Bacteria</taxon>
        <taxon>Bacillati</taxon>
        <taxon>Actinomycetota</taxon>
        <taxon>Actinomycetes</taxon>
        <taxon>Kitasatosporales</taxon>
        <taxon>Streptomycetaceae</taxon>
        <taxon>Streptomyces</taxon>
    </lineage>
</organism>
<name>A0ABY3YXR8_STRRM</name>
<proteinExistence type="predicted"/>
<reference evidence="1 2" key="1">
    <citation type="submission" date="2022-03" db="EMBL/GenBank/DDBJ databases">
        <title>Complete genome of Streptomyces rimosus ssp. rimosus R7 (=ATCC 10970).</title>
        <authorList>
            <person name="Beganovic S."/>
            <person name="Ruckert C."/>
            <person name="Busche T."/>
            <person name="Kalinowski J."/>
            <person name="Wittmann C."/>
        </authorList>
    </citation>
    <scope>NUCLEOTIDE SEQUENCE [LARGE SCALE GENOMIC DNA]</scope>
    <source>
        <strain evidence="1 2">R7</strain>
    </source>
</reference>
<keyword evidence="2" id="KW-1185">Reference proteome</keyword>
<gene>
    <name evidence="1" type="ORF">SRIMR7_02715</name>
</gene>
<accession>A0ABY3YXR8</accession>
<dbReference type="Proteomes" id="UP000829494">
    <property type="component" value="Chromosome"/>
</dbReference>
<protein>
    <submittedName>
        <fullName evidence="1">Uncharacterized protein</fullName>
    </submittedName>
</protein>